<dbReference type="AlphaFoldDB" id="A0A1F5YT16"/>
<proteinExistence type="predicted"/>
<keyword evidence="1" id="KW-0472">Membrane</keyword>
<comment type="caution">
    <text evidence="2">The sequence shown here is derived from an EMBL/GenBank/DDBJ whole genome shotgun (WGS) entry which is preliminary data.</text>
</comment>
<sequence>MKKIKKFVFNIHELSFISLIFVLSALIYTVYILNSSSNVAPQKTQAAGAICKTEFQAVPKP</sequence>
<keyword evidence="1" id="KW-0812">Transmembrane</keyword>
<dbReference type="STRING" id="1798371.A2W14_07060"/>
<reference evidence="2 3" key="1">
    <citation type="journal article" date="2016" name="Nat. Commun.">
        <title>Thousands of microbial genomes shed light on interconnected biogeochemical processes in an aquifer system.</title>
        <authorList>
            <person name="Anantharaman K."/>
            <person name="Brown C.T."/>
            <person name="Hug L.A."/>
            <person name="Sharon I."/>
            <person name="Castelle C.J."/>
            <person name="Probst A.J."/>
            <person name="Thomas B.C."/>
            <person name="Singh A."/>
            <person name="Wilkins M.J."/>
            <person name="Karaoz U."/>
            <person name="Brodie E.L."/>
            <person name="Williams K.H."/>
            <person name="Hubbard S.S."/>
            <person name="Banfield J.F."/>
        </authorList>
    </citation>
    <scope>NUCLEOTIDE SEQUENCE [LARGE SCALE GENOMIC DNA]</scope>
</reference>
<protein>
    <submittedName>
        <fullName evidence="2">Uncharacterized protein</fullName>
    </submittedName>
</protein>
<name>A0A1F5YT16_9BACT</name>
<evidence type="ECO:0000313" key="2">
    <source>
        <dbReference type="EMBL" id="OGG03254.1"/>
    </source>
</evidence>
<gene>
    <name evidence="2" type="ORF">A2W14_07060</name>
</gene>
<keyword evidence="1" id="KW-1133">Transmembrane helix</keyword>
<evidence type="ECO:0000256" key="1">
    <source>
        <dbReference type="SAM" id="Phobius"/>
    </source>
</evidence>
<dbReference type="EMBL" id="MFJA01000035">
    <property type="protein sequence ID" value="OGG03254.1"/>
    <property type="molecule type" value="Genomic_DNA"/>
</dbReference>
<dbReference type="Proteomes" id="UP000176665">
    <property type="component" value="Unassembled WGS sequence"/>
</dbReference>
<accession>A0A1F5YT16</accession>
<evidence type="ECO:0000313" key="3">
    <source>
        <dbReference type="Proteomes" id="UP000176665"/>
    </source>
</evidence>
<feature type="transmembrane region" description="Helical" evidence="1">
    <location>
        <begin position="7"/>
        <end position="33"/>
    </location>
</feature>
<organism evidence="2 3">
    <name type="scientific">Candidatus Gottesmanbacteria bacterium RBG_16_37_8</name>
    <dbReference type="NCBI Taxonomy" id="1798371"/>
    <lineage>
        <taxon>Bacteria</taxon>
        <taxon>Candidatus Gottesmaniibacteriota</taxon>
    </lineage>
</organism>